<dbReference type="EMBL" id="CP011005">
    <property type="protein sequence ID" value="AJT41622.1"/>
    <property type="molecule type" value="Genomic_DNA"/>
</dbReference>
<protein>
    <recommendedName>
        <fullName evidence="5">Lipoprotein</fullName>
    </recommendedName>
</protein>
<feature type="compositionally biased region" description="Low complexity" evidence="1">
    <location>
        <begin position="27"/>
        <end position="47"/>
    </location>
</feature>
<dbReference type="STRING" id="1618207.UM93_09075"/>
<evidence type="ECO:0000256" key="2">
    <source>
        <dbReference type="SAM" id="SignalP"/>
    </source>
</evidence>
<dbReference type="KEGG" id="ari:UM93_09075"/>
<organism evidence="3 4">
    <name type="scientific">Psychromicrobium lacuslunae</name>
    <dbReference type="NCBI Taxonomy" id="1618207"/>
    <lineage>
        <taxon>Bacteria</taxon>
        <taxon>Bacillati</taxon>
        <taxon>Actinomycetota</taxon>
        <taxon>Actinomycetes</taxon>
        <taxon>Micrococcales</taxon>
        <taxon>Micrococcaceae</taxon>
        <taxon>Psychromicrobium</taxon>
    </lineage>
</organism>
<name>A0A0D4BYW0_9MICC</name>
<dbReference type="AlphaFoldDB" id="A0A0D4BYW0"/>
<sequence>MPRVSSIAAIGLIVALALAACTVDGEGPNNSPSSTPATASATSQGTQPSPPSLPTLTPSARNAPATGQLFTLYLRFAEKRITFRAPTNVKWNGLNDKSTMVVLKTKDFGPGTEEIAYLTASVSSHTPDNLGSLAQRLIEAEEMSKNTSLALTGFRVVNSVKGFVLQGTGPRGERYIWAGLDSDNVLAKLDFLVPKNLKPANWVDPTLASIEWK</sequence>
<reference evidence="3 4" key="1">
    <citation type="journal article" date="2015" name="Genome Announc.">
        <title>Complete Genome Sequencing of Protease-Producing Novel Arthrobacter sp. Strain IHBB 11108 Using PacBio Single-Molecule Real-Time Sequencing Technology.</title>
        <authorList>
            <person name="Kiran S."/>
            <person name="Swarnkar M.K."/>
            <person name="Pal M."/>
            <person name="Thakur R."/>
            <person name="Tewari R."/>
            <person name="Singh A.K."/>
            <person name="Gulati A."/>
        </authorList>
    </citation>
    <scope>NUCLEOTIDE SEQUENCE [LARGE SCALE GENOMIC DNA]</scope>
    <source>
        <strain evidence="3 4">IHBB 11108</strain>
    </source>
</reference>
<evidence type="ECO:0000313" key="4">
    <source>
        <dbReference type="Proteomes" id="UP000061839"/>
    </source>
</evidence>
<dbReference type="PATRIC" id="fig|1618207.4.peg.1838"/>
<proteinExistence type="predicted"/>
<evidence type="ECO:0000256" key="1">
    <source>
        <dbReference type="SAM" id="MobiDB-lite"/>
    </source>
</evidence>
<dbReference type="OrthoDB" id="5231576at2"/>
<gene>
    <name evidence="3" type="ORF">UM93_09075</name>
</gene>
<feature type="signal peptide" evidence="2">
    <location>
        <begin position="1"/>
        <end position="19"/>
    </location>
</feature>
<feature type="region of interest" description="Disordered" evidence="1">
    <location>
        <begin position="26"/>
        <end position="61"/>
    </location>
</feature>
<dbReference type="Proteomes" id="UP000061839">
    <property type="component" value="Chromosome"/>
</dbReference>
<dbReference type="PROSITE" id="PS51257">
    <property type="entry name" value="PROKAR_LIPOPROTEIN"/>
    <property type="match status" value="1"/>
</dbReference>
<keyword evidence="4" id="KW-1185">Reference proteome</keyword>
<accession>A0A0D4BYW0</accession>
<feature type="chain" id="PRO_5039276445" description="Lipoprotein" evidence="2">
    <location>
        <begin position="20"/>
        <end position="213"/>
    </location>
</feature>
<evidence type="ECO:0008006" key="5">
    <source>
        <dbReference type="Google" id="ProtNLM"/>
    </source>
</evidence>
<dbReference type="RefSeq" id="WP_045075117.1">
    <property type="nucleotide sequence ID" value="NZ_CP011005.1"/>
</dbReference>
<keyword evidence="2" id="KW-0732">Signal</keyword>
<evidence type="ECO:0000313" key="3">
    <source>
        <dbReference type="EMBL" id="AJT41622.1"/>
    </source>
</evidence>
<dbReference type="HOGENOM" id="CLU_1275536_0_0_11"/>